<gene>
    <name evidence="4" type="primary">111</name>
    <name evidence="4" type="ORF">SEA_PUMPERNICKEL_111</name>
</gene>
<dbReference type="SMART" id="SM00487">
    <property type="entry name" value="DEXDc"/>
    <property type="match status" value="1"/>
</dbReference>
<dbReference type="Proteomes" id="UP000827768">
    <property type="component" value="Segment"/>
</dbReference>
<proteinExistence type="predicted"/>
<dbReference type="CDD" id="cd18793">
    <property type="entry name" value="SF2_C_SNF"/>
    <property type="match status" value="1"/>
</dbReference>
<evidence type="ECO:0000313" key="4">
    <source>
        <dbReference type="EMBL" id="UDL15902.1"/>
    </source>
</evidence>
<dbReference type="Pfam" id="PF00271">
    <property type="entry name" value="Helicase_C"/>
    <property type="match status" value="1"/>
</dbReference>
<keyword evidence="4" id="KW-0347">Helicase</keyword>
<dbReference type="SMART" id="SM00490">
    <property type="entry name" value="HELICc"/>
    <property type="match status" value="1"/>
</dbReference>
<dbReference type="KEGG" id="vg:80019751"/>
<dbReference type="GO" id="GO:0016787">
    <property type="term" value="F:hydrolase activity"/>
    <property type="evidence" value="ECO:0007669"/>
    <property type="project" value="UniProtKB-KW"/>
</dbReference>
<evidence type="ECO:0000259" key="3">
    <source>
        <dbReference type="SMART" id="SM00490"/>
    </source>
</evidence>
<protein>
    <submittedName>
        <fullName evidence="4">DNA helicase</fullName>
    </submittedName>
</protein>
<evidence type="ECO:0000313" key="5">
    <source>
        <dbReference type="Proteomes" id="UP000827768"/>
    </source>
</evidence>
<evidence type="ECO:0000259" key="2">
    <source>
        <dbReference type="SMART" id="SM00487"/>
    </source>
</evidence>
<dbReference type="InterPro" id="IPR014001">
    <property type="entry name" value="Helicase_ATP-bd"/>
</dbReference>
<dbReference type="PANTHER" id="PTHR45629:SF7">
    <property type="entry name" value="DNA EXCISION REPAIR PROTEIN ERCC-6-RELATED"/>
    <property type="match status" value="1"/>
</dbReference>
<dbReference type="Pfam" id="PF00176">
    <property type="entry name" value="SNF2-rel_dom"/>
    <property type="match status" value="1"/>
</dbReference>
<evidence type="ECO:0000256" key="1">
    <source>
        <dbReference type="ARBA" id="ARBA00022801"/>
    </source>
</evidence>
<dbReference type="GeneID" id="80019751"/>
<reference evidence="4" key="1">
    <citation type="submission" date="2021-09" db="EMBL/GenBank/DDBJ databases">
        <authorList>
            <person name="Andersen S.H."/>
            <person name="Beall E.A."/>
            <person name="Cappelle B."/>
            <person name="Falteisek K.J."/>
            <person name="Fenske B.A."/>
            <person name="Gansluckner N.W."/>
            <person name="Gilbertson S.M."/>
            <person name="Krings K.J."/>
            <person name="Mobeck M."/>
            <person name="Odeku J.O."/>
            <person name="Poncelet M.E."/>
            <person name="Rohr J.R."/>
            <person name="Rolands L."/>
            <person name="Whipple C.D."/>
            <person name="Whipple E.M."/>
            <person name="Spring A.M."/>
            <person name="Klyczek K."/>
            <person name="Garlena R.A."/>
            <person name="Russell D.A."/>
            <person name="Pope W.H."/>
            <person name="Jacobs-Sera D."/>
            <person name="Hatfull G.F."/>
        </authorList>
    </citation>
    <scope>NUCLEOTIDE SEQUENCE</scope>
</reference>
<sequence length="615" mass="69272">MTVNVEIADDGKHINIDAALRYKELCASIPGSRYVGGRWRLPVSWASCLALRTTFRDELVIGPKLTDWAIHERSSRVDPSMMLREIIAMDETQGDPDLYPHQRAGVKFLATAKRALLADEPGLGKSAQAIRALLEIQRRGIMAFPALVVCPNTLKTNWKREFEKWWPGVKVQIIHGTAAQRRKQFEEYFKVEGTDDRYHVLIVNWESLKGHSRLAPYGSVALKKCQEHGGEDPKITPARCEVHERELNRIDFQAVIADEIHRAKSPKAATTRALWSATGNAEYRFALTGTPQSSDVTDLWSIMHWLAPEEWPSKSKWIDRTVDTMLNAFGGMHVIGIKPTMQEEFHALLNPRMRRMLKSVVLPWLPEIVYQVRDVEMSAKQAKAYKQMKEKSIAALDNGEYVLAADALLQAKRLQQFANSYAEIVVVPGDPLHPDPEKQMDKEIVKLSEPSATLDAVVDDITNGDFGDDQVAISAVSSQLLELLSAKLTKAGIPHGMITGDYAVDVRQNAIDDFQQGRTKVILFTVQAGGVGVTLTAARWLLRIERPWSLIDDVQGRDRVHRIGSEIHDSIMIVDYIVKDTVQSKVHEALERKGEQFEEVVKDREQIRKMIEGAK</sequence>
<keyword evidence="4" id="KW-0067">ATP-binding</keyword>
<dbReference type="InterPro" id="IPR001650">
    <property type="entry name" value="Helicase_C-like"/>
</dbReference>
<dbReference type="InterPro" id="IPR049730">
    <property type="entry name" value="SNF2/RAD54-like_C"/>
</dbReference>
<dbReference type="InterPro" id="IPR027417">
    <property type="entry name" value="P-loop_NTPase"/>
</dbReference>
<dbReference type="GO" id="GO:0005524">
    <property type="term" value="F:ATP binding"/>
    <property type="evidence" value="ECO:0007669"/>
    <property type="project" value="InterPro"/>
</dbReference>
<dbReference type="RefSeq" id="YP_010755142.1">
    <property type="nucleotide sequence ID" value="NC_073468.1"/>
</dbReference>
<accession>A0AAE9C2U9</accession>
<feature type="domain" description="Helicase ATP-binding" evidence="2">
    <location>
        <begin position="94"/>
        <end position="321"/>
    </location>
</feature>
<organism evidence="4 5">
    <name type="scientific">Microbacterium phage Pumpernickel</name>
    <dbReference type="NCBI Taxonomy" id="2885983"/>
    <lineage>
        <taxon>Viruses</taxon>
        <taxon>Duplodnaviria</taxon>
        <taxon>Heunggongvirae</taxon>
        <taxon>Uroviricota</taxon>
        <taxon>Caudoviricetes</taxon>
        <taxon>Pumpernickelvirus</taxon>
        <taxon>Pumpernickelvirus pumpernickel</taxon>
    </lineage>
</organism>
<dbReference type="InterPro" id="IPR050496">
    <property type="entry name" value="SNF2_RAD54_helicase_repair"/>
</dbReference>
<dbReference type="EMBL" id="OK040790">
    <property type="protein sequence ID" value="UDL15902.1"/>
    <property type="molecule type" value="Genomic_DNA"/>
</dbReference>
<dbReference type="SUPFAM" id="SSF52540">
    <property type="entry name" value="P-loop containing nucleoside triphosphate hydrolases"/>
    <property type="match status" value="2"/>
</dbReference>
<dbReference type="Gene3D" id="3.40.50.300">
    <property type="entry name" value="P-loop containing nucleotide triphosphate hydrolases"/>
    <property type="match status" value="1"/>
</dbReference>
<dbReference type="PANTHER" id="PTHR45629">
    <property type="entry name" value="SNF2/RAD54 FAMILY MEMBER"/>
    <property type="match status" value="1"/>
</dbReference>
<keyword evidence="5" id="KW-1185">Reference proteome</keyword>
<name>A0AAE9C2U9_9CAUD</name>
<feature type="domain" description="Helicase C-terminal" evidence="3">
    <location>
        <begin position="482"/>
        <end position="564"/>
    </location>
</feature>
<dbReference type="CDD" id="cd17919">
    <property type="entry name" value="DEXHc_Snf"/>
    <property type="match status" value="1"/>
</dbReference>
<keyword evidence="1" id="KW-0378">Hydrolase</keyword>
<dbReference type="InterPro" id="IPR000330">
    <property type="entry name" value="SNF2_N"/>
</dbReference>
<dbReference type="GO" id="GO:0004386">
    <property type="term" value="F:helicase activity"/>
    <property type="evidence" value="ECO:0007669"/>
    <property type="project" value="UniProtKB-KW"/>
</dbReference>
<dbReference type="InterPro" id="IPR038718">
    <property type="entry name" value="SNF2-like_sf"/>
</dbReference>
<keyword evidence="4" id="KW-0547">Nucleotide-binding</keyword>
<dbReference type="Gene3D" id="3.40.50.10810">
    <property type="entry name" value="Tandem AAA-ATPase domain"/>
    <property type="match status" value="1"/>
</dbReference>